<dbReference type="RefSeq" id="WP_106456161.1">
    <property type="nucleotide sequence ID" value="NZ_PXOH01000005.1"/>
</dbReference>
<protein>
    <submittedName>
        <fullName evidence="2">DUF1230 domain-containing protein</fullName>
    </submittedName>
</protein>
<comment type="caution">
    <text evidence="2">The sequence shown here is derived from an EMBL/GenBank/DDBJ whole genome shotgun (WGS) entry which is preliminary data.</text>
</comment>
<feature type="transmembrane region" description="Helical" evidence="1">
    <location>
        <begin position="69"/>
        <end position="93"/>
    </location>
</feature>
<evidence type="ECO:0000313" key="3">
    <source>
        <dbReference type="Proteomes" id="UP000239001"/>
    </source>
</evidence>
<reference evidence="2 3" key="1">
    <citation type="submission" date="2018-03" db="EMBL/GenBank/DDBJ databases">
        <title>The ancient ancestry and fast evolution of plastids.</title>
        <authorList>
            <person name="Moore K.R."/>
            <person name="Magnabosco C."/>
            <person name="Momper L."/>
            <person name="Gold D.A."/>
            <person name="Bosak T."/>
            <person name="Fournier G.P."/>
        </authorList>
    </citation>
    <scope>NUCLEOTIDE SEQUENCE [LARGE SCALE GENOMIC DNA]</scope>
    <source>
        <strain evidence="2 3">CCALA 016</strain>
    </source>
</reference>
<reference evidence="2 3" key="2">
    <citation type="submission" date="2018-03" db="EMBL/GenBank/DDBJ databases">
        <authorList>
            <person name="Keele B.F."/>
        </authorList>
    </citation>
    <scope>NUCLEOTIDE SEQUENCE [LARGE SCALE GENOMIC DNA]</scope>
    <source>
        <strain evidence="2 3">CCALA 016</strain>
    </source>
</reference>
<gene>
    <name evidence="2" type="ORF">C7H19_06915</name>
</gene>
<keyword evidence="1" id="KW-0812">Transmembrane</keyword>
<name>A0A2T1M0J8_9CHRO</name>
<dbReference type="Pfam" id="PF06799">
    <property type="entry name" value="CGLD27-like"/>
    <property type="match status" value="1"/>
</dbReference>
<dbReference type="PANTHER" id="PTHR34214">
    <property type="match status" value="1"/>
</dbReference>
<accession>A0A2T1M0J8</accession>
<feature type="transmembrane region" description="Helical" evidence="1">
    <location>
        <begin position="148"/>
        <end position="165"/>
    </location>
</feature>
<dbReference type="EMBL" id="PXOH01000005">
    <property type="protein sequence ID" value="PSF38196.1"/>
    <property type="molecule type" value="Genomic_DNA"/>
</dbReference>
<keyword evidence="3" id="KW-1185">Reference proteome</keyword>
<dbReference type="InterPro" id="IPR009631">
    <property type="entry name" value="CGLD27-like"/>
</dbReference>
<evidence type="ECO:0000256" key="1">
    <source>
        <dbReference type="SAM" id="Phobius"/>
    </source>
</evidence>
<organism evidence="2 3">
    <name type="scientific">Aphanothece hegewaldii CCALA 016</name>
    <dbReference type="NCBI Taxonomy" id="2107694"/>
    <lineage>
        <taxon>Bacteria</taxon>
        <taxon>Bacillati</taxon>
        <taxon>Cyanobacteriota</taxon>
        <taxon>Cyanophyceae</taxon>
        <taxon>Oscillatoriophycideae</taxon>
        <taxon>Chroococcales</taxon>
        <taxon>Aphanothecaceae</taxon>
        <taxon>Aphanothece</taxon>
    </lineage>
</organism>
<dbReference type="AlphaFoldDB" id="A0A2T1M0J8"/>
<dbReference type="Proteomes" id="UP000239001">
    <property type="component" value="Unassembled WGS sequence"/>
</dbReference>
<keyword evidence="1" id="KW-1133">Transmembrane helix</keyword>
<dbReference type="PANTHER" id="PTHR34214:SF3">
    <property type="entry name" value="PROTEIN CONSERVED IN THE GREEN LINEAGE AND DIATOMS 27, CHLOROPLASTIC"/>
    <property type="match status" value="1"/>
</dbReference>
<evidence type="ECO:0000313" key="2">
    <source>
        <dbReference type="EMBL" id="PSF38196.1"/>
    </source>
</evidence>
<keyword evidence="1" id="KW-0472">Membrane</keyword>
<feature type="transmembrane region" description="Helical" evidence="1">
    <location>
        <begin position="44"/>
        <end position="63"/>
    </location>
</feature>
<proteinExistence type="predicted"/>
<sequence>MRESSLDFCPVPTEQQPVNEYEALKESWFFRWGLLELIPYCKKLAWVAFWGLCLIAPIAAASFPPQKALLKFLLSSILGISIFTGLILSRLYLGWLYVCDRLQSDKVFYEESGWYDGQTWTKTSEILARDRLIVTYSIRPILNRLQRTALISGIIITSSSLLLLFL</sequence>
<dbReference type="OrthoDB" id="462081at2"/>